<comment type="caution">
    <text evidence="2">The sequence shown here is derived from an EMBL/GenBank/DDBJ whole genome shotgun (WGS) entry which is preliminary data.</text>
</comment>
<protein>
    <submittedName>
        <fullName evidence="2">Uncharacterized protein</fullName>
    </submittedName>
</protein>
<organism evidence="2 3">
    <name type="scientific">Eragrostis curvula</name>
    <name type="common">weeping love grass</name>
    <dbReference type="NCBI Taxonomy" id="38414"/>
    <lineage>
        <taxon>Eukaryota</taxon>
        <taxon>Viridiplantae</taxon>
        <taxon>Streptophyta</taxon>
        <taxon>Embryophyta</taxon>
        <taxon>Tracheophyta</taxon>
        <taxon>Spermatophyta</taxon>
        <taxon>Magnoliopsida</taxon>
        <taxon>Liliopsida</taxon>
        <taxon>Poales</taxon>
        <taxon>Poaceae</taxon>
        <taxon>PACMAD clade</taxon>
        <taxon>Chloridoideae</taxon>
        <taxon>Eragrostideae</taxon>
        <taxon>Eragrostidinae</taxon>
        <taxon>Eragrostis</taxon>
    </lineage>
</organism>
<feature type="region of interest" description="Disordered" evidence="1">
    <location>
        <begin position="1"/>
        <end position="31"/>
    </location>
</feature>
<name>A0A5J9V5X8_9POAL</name>
<keyword evidence="3" id="KW-1185">Reference proteome</keyword>
<proteinExistence type="predicted"/>
<dbReference type="EMBL" id="RWGY01000011">
    <property type="protein sequence ID" value="TVU30690.1"/>
    <property type="molecule type" value="Genomic_DNA"/>
</dbReference>
<feature type="region of interest" description="Disordered" evidence="1">
    <location>
        <begin position="58"/>
        <end position="88"/>
    </location>
</feature>
<evidence type="ECO:0000313" key="3">
    <source>
        <dbReference type="Proteomes" id="UP000324897"/>
    </source>
</evidence>
<evidence type="ECO:0000313" key="2">
    <source>
        <dbReference type="EMBL" id="TVU30690.1"/>
    </source>
</evidence>
<accession>A0A5J9V5X8</accession>
<dbReference type="AlphaFoldDB" id="A0A5J9V5X8"/>
<sequence length="184" mass="19662">MAASSPSAQQDHHRSAGDTGNPRDAKPRRHHLDHLEVQVPTVVPHNAASCFIGCFRPSPTSTTPSSPSPAAHAVHGHGHADRPASPSLIRSPTAWIRAFGSGNKHTHRRSRDFQYDATSYARNFDEGGTDGEGEEEAGLATSDAHKYRMFSSRLPTSPPVMSPSGLGPGKGMEPAPRETGSDRE</sequence>
<dbReference type="OrthoDB" id="657187at2759"/>
<evidence type="ECO:0000256" key="1">
    <source>
        <dbReference type="SAM" id="MobiDB-lite"/>
    </source>
</evidence>
<dbReference type="Gramene" id="TVU30690">
    <property type="protein sequence ID" value="TVU30690"/>
    <property type="gene ID" value="EJB05_22324"/>
</dbReference>
<feature type="compositionally biased region" description="Basic and acidic residues" evidence="1">
    <location>
        <begin position="10"/>
        <end position="25"/>
    </location>
</feature>
<feature type="compositionally biased region" description="Basic and acidic residues" evidence="1">
    <location>
        <begin position="175"/>
        <end position="184"/>
    </location>
</feature>
<feature type="region of interest" description="Disordered" evidence="1">
    <location>
        <begin position="123"/>
        <end position="184"/>
    </location>
</feature>
<dbReference type="Proteomes" id="UP000324897">
    <property type="component" value="Chromosome 1"/>
</dbReference>
<feature type="non-terminal residue" evidence="2">
    <location>
        <position position="1"/>
    </location>
</feature>
<feature type="compositionally biased region" description="Acidic residues" evidence="1">
    <location>
        <begin position="127"/>
        <end position="137"/>
    </location>
</feature>
<gene>
    <name evidence="2" type="ORF">EJB05_22324</name>
</gene>
<reference evidence="2 3" key="1">
    <citation type="journal article" date="2019" name="Sci. Rep.">
        <title>A high-quality genome of Eragrostis curvula grass provides insights into Poaceae evolution and supports new strategies to enhance forage quality.</title>
        <authorList>
            <person name="Carballo J."/>
            <person name="Santos B.A.C.M."/>
            <person name="Zappacosta D."/>
            <person name="Garbus I."/>
            <person name="Selva J.P."/>
            <person name="Gallo C.A."/>
            <person name="Diaz A."/>
            <person name="Albertini E."/>
            <person name="Caccamo M."/>
            <person name="Echenique V."/>
        </authorList>
    </citation>
    <scope>NUCLEOTIDE SEQUENCE [LARGE SCALE GENOMIC DNA]</scope>
    <source>
        <strain evidence="3">cv. Victoria</strain>
        <tissue evidence="2">Leaf</tissue>
    </source>
</reference>
<feature type="compositionally biased region" description="Low complexity" evidence="1">
    <location>
        <begin position="58"/>
        <end position="73"/>
    </location>
</feature>
<dbReference type="PANTHER" id="PTHR33168">
    <property type="entry name" value="STRESS INDUCED PROTEIN-RELATED"/>
    <property type="match status" value="1"/>
</dbReference>